<keyword evidence="6" id="KW-0645">Protease</keyword>
<dbReference type="InterPro" id="IPR001394">
    <property type="entry name" value="Peptidase_C19_UCH"/>
</dbReference>
<dbReference type="InterPro" id="IPR050164">
    <property type="entry name" value="Peptidase_C19"/>
</dbReference>
<dbReference type="InterPro" id="IPR028889">
    <property type="entry name" value="USP"/>
</dbReference>
<evidence type="ECO:0000256" key="1">
    <source>
        <dbReference type="SAM" id="MobiDB-lite"/>
    </source>
</evidence>
<dbReference type="GO" id="GO:0016579">
    <property type="term" value="P:protein deubiquitination"/>
    <property type="evidence" value="ECO:0007669"/>
    <property type="project" value="InterPro"/>
</dbReference>
<feature type="transmembrane region" description="Helical" evidence="2">
    <location>
        <begin position="19"/>
        <end position="39"/>
    </location>
</feature>
<gene>
    <name evidence="4" type="ORF">C1SCF055_LOCUS8513</name>
</gene>
<evidence type="ECO:0000313" key="7">
    <source>
        <dbReference type="Proteomes" id="UP001152797"/>
    </source>
</evidence>
<keyword evidence="7" id="KW-1185">Reference proteome</keyword>
<reference evidence="5" key="2">
    <citation type="submission" date="2024-04" db="EMBL/GenBank/DDBJ databases">
        <authorList>
            <person name="Chen Y."/>
            <person name="Shah S."/>
            <person name="Dougan E. K."/>
            <person name="Thang M."/>
            <person name="Chan C."/>
        </authorList>
    </citation>
    <scope>NUCLEOTIDE SEQUENCE [LARGE SCALE GENOMIC DNA]</scope>
</reference>
<dbReference type="GO" id="GO:0005829">
    <property type="term" value="C:cytosol"/>
    <property type="evidence" value="ECO:0007669"/>
    <property type="project" value="TreeGrafter"/>
</dbReference>
<protein>
    <submittedName>
        <fullName evidence="6">Ubiquitin carboxyl-terminal hydrolase 19 (Deubiquitinating enzyme 19) (AtUBP19) (Ubiquitin thioesterase 19) (Ubiquitin-specific-processing protease 19)</fullName>
    </submittedName>
</protein>
<accession>A0A9P1BYL3</accession>
<dbReference type="GO" id="GO:0008113">
    <property type="term" value="F:peptide-methionine (S)-S-oxide reductase activity"/>
    <property type="evidence" value="ECO:0007669"/>
    <property type="project" value="InterPro"/>
</dbReference>
<dbReference type="EMBL" id="CAMXCT030000573">
    <property type="protein sequence ID" value="CAL4767963.1"/>
    <property type="molecule type" value="Genomic_DNA"/>
</dbReference>
<dbReference type="GO" id="GO:0005634">
    <property type="term" value="C:nucleus"/>
    <property type="evidence" value="ECO:0007669"/>
    <property type="project" value="TreeGrafter"/>
</dbReference>
<dbReference type="Pfam" id="PF00443">
    <property type="entry name" value="UCH"/>
    <property type="match status" value="1"/>
</dbReference>
<dbReference type="Gene3D" id="3.30.1060.10">
    <property type="entry name" value="Peptide methionine sulphoxide reductase MsrA"/>
    <property type="match status" value="1"/>
</dbReference>
<dbReference type="AlphaFoldDB" id="A0A9P1BYL3"/>
<dbReference type="PANTHER" id="PTHR24006">
    <property type="entry name" value="UBIQUITIN CARBOXYL-TERMINAL HYDROLASE"/>
    <property type="match status" value="1"/>
</dbReference>
<feature type="transmembrane region" description="Helical" evidence="2">
    <location>
        <begin position="283"/>
        <end position="306"/>
    </location>
</feature>
<sequence>VAATHACLRKGCEDSRQRLAAALVLVPAGWIGLLWCFLLPPPFSVKIDGPPSSLRNDPAGSIYFGNGCFWHTQYDFVVVEQDPDGPFRRNDSAVTSLIGYAGGRYESPSGAVCYHGLPHTDYSRLGHAEACSIQLDDVRGGRAQSQVAALAQTYFEHGFQTLSDGRRQRLDPQDRGAEYRNVIGLPGGMDNQELWPIIEAANTHGMRLQRGAIGDSEGEFVVYVYDSVEYPFFRGEEYHQFHPNNVIQRDLPASYLVTKKVQEDLGRIDESDRGCFALEFGGLVAVLAFVCAAIFSCGSMFLYSVLAPHTKAARCCARRGSHADVPSSMESKLGTRGGFLESHIWPRLGNLRSKQDAMRPSMGYGYGYGGYDLPYSNRRSSSLGAGNRRSSAMPETTLRELFEAYTRVEEIDGYKCEKCNSRLGCERSSHIKNPPNILVVYISRQKEERPRGDLTYRLYGVVVHKDVNNSTFFGHYIAYVKTDGRWRMMDDASVSPCSWATVQDQQADLLFYAANEVDPPPLHFEPKRPDVVNGENTGENNGSDVTFKAGAQRPGTAPAVNGTSSYSTLRSAEPATEAEAAPAEAARVNEISSSSTLRSAEASASPARAKTTLSTLSTLSPEPNLGAAPTPSRPEEPEETAEDGWVVVTKAADADCGGGFFDWDELDHLEAQEPN</sequence>
<feature type="region of interest" description="Disordered" evidence="1">
    <location>
        <begin position="526"/>
        <end position="649"/>
    </location>
</feature>
<evidence type="ECO:0000256" key="2">
    <source>
        <dbReference type="SAM" id="Phobius"/>
    </source>
</evidence>
<comment type="caution">
    <text evidence="4">The sequence shown here is derived from an EMBL/GenBank/DDBJ whole genome shotgun (WGS) entry which is preliminary data.</text>
</comment>
<dbReference type="GO" id="GO:0004843">
    <property type="term" value="F:cysteine-type deubiquitinase activity"/>
    <property type="evidence" value="ECO:0007669"/>
    <property type="project" value="InterPro"/>
</dbReference>
<dbReference type="OrthoDB" id="443672at2759"/>
<dbReference type="EMBL" id="CAMXCT020000573">
    <property type="protein sequence ID" value="CAL1134026.1"/>
    <property type="molecule type" value="Genomic_DNA"/>
</dbReference>
<evidence type="ECO:0000259" key="3">
    <source>
        <dbReference type="PROSITE" id="PS50235"/>
    </source>
</evidence>
<dbReference type="SUPFAM" id="SSF54001">
    <property type="entry name" value="Cysteine proteinases"/>
    <property type="match status" value="1"/>
</dbReference>
<evidence type="ECO:0000313" key="5">
    <source>
        <dbReference type="EMBL" id="CAL1134026.1"/>
    </source>
</evidence>
<keyword evidence="2" id="KW-0812">Transmembrane</keyword>
<feature type="compositionally biased region" description="Polar residues" evidence="1">
    <location>
        <begin position="561"/>
        <end position="570"/>
    </location>
</feature>
<keyword evidence="6" id="KW-0378">Hydrolase</keyword>
<keyword evidence="2" id="KW-1133">Transmembrane helix</keyword>
<evidence type="ECO:0000313" key="6">
    <source>
        <dbReference type="EMBL" id="CAL4767963.1"/>
    </source>
</evidence>
<feature type="compositionally biased region" description="Low complexity" evidence="1">
    <location>
        <begin position="533"/>
        <end position="542"/>
    </location>
</feature>
<feature type="non-terminal residue" evidence="4">
    <location>
        <position position="675"/>
    </location>
</feature>
<name>A0A9P1BYL3_9DINO</name>
<proteinExistence type="predicted"/>
<dbReference type="EMBL" id="CAMXCT010000573">
    <property type="protein sequence ID" value="CAI3980651.1"/>
    <property type="molecule type" value="Genomic_DNA"/>
</dbReference>
<reference evidence="4" key="1">
    <citation type="submission" date="2022-10" db="EMBL/GenBank/DDBJ databases">
        <authorList>
            <person name="Chen Y."/>
            <person name="Dougan E. K."/>
            <person name="Chan C."/>
            <person name="Rhodes N."/>
            <person name="Thang M."/>
        </authorList>
    </citation>
    <scope>NUCLEOTIDE SEQUENCE</scope>
</reference>
<dbReference type="InterPro" id="IPR036509">
    <property type="entry name" value="Met_Sox_Rdtase_MsrA_sf"/>
</dbReference>
<dbReference type="PROSITE" id="PS50235">
    <property type="entry name" value="USP_3"/>
    <property type="match status" value="1"/>
</dbReference>
<dbReference type="GO" id="GO:0006508">
    <property type="term" value="P:proteolysis"/>
    <property type="evidence" value="ECO:0007669"/>
    <property type="project" value="UniProtKB-KW"/>
</dbReference>
<dbReference type="InterPro" id="IPR038765">
    <property type="entry name" value="Papain-like_cys_pep_sf"/>
</dbReference>
<dbReference type="SUPFAM" id="SSF55068">
    <property type="entry name" value="Peptide methionine sulfoxide reductase"/>
    <property type="match status" value="1"/>
</dbReference>
<keyword evidence="2" id="KW-0472">Membrane</keyword>
<dbReference type="Proteomes" id="UP001152797">
    <property type="component" value="Unassembled WGS sequence"/>
</dbReference>
<organism evidence="4">
    <name type="scientific">Cladocopium goreaui</name>
    <dbReference type="NCBI Taxonomy" id="2562237"/>
    <lineage>
        <taxon>Eukaryota</taxon>
        <taxon>Sar</taxon>
        <taxon>Alveolata</taxon>
        <taxon>Dinophyceae</taxon>
        <taxon>Suessiales</taxon>
        <taxon>Symbiodiniaceae</taxon>
        <taxon>Cladocopium</taxon>
    </lineage>
</organism>
<dbReference type="Gene3D" id="3.90.70.10">
    <property type="entry name" value="Cysteine proteinases"/>
    <property type="match status" value="1"/>
</dbReference>
<feature type="domain" description="USP" evidence="3">
    <location>
        <begin position="1"/>
        <end position="515"/>
    </location>
</feature>
<feature type="compositionally biased region" description="Low complexity" evidence="1">
    <location>
        <begin position="572"/>
        <end position="620"/>
    </location>
</feature>
<evidence type="ECO:0000313" key="4">
    <source>
        <dbReference type="EMBL" id="CAI3980651.1"/>
    </source>
</evidence>